<evidence type="ECO:0000313" key="1">
    <source>
        <dbReference type="EMBL" id="KAJ7716385.1"/>
    </source>
</evidence>
<gene>
    <name evidence="1" type="ORF">DFH07DRAFT_354845</name>
</gene>
<comment type="caution">
    <text evidence="1">The sequence shown here is derived from an EMBL/GenBank/DDBJ whole genome shotgun (WGS) entry which is preliminary data.</text>
</comment>
<dbReference type="EMBL" id="JARJLG010000332">
    <property type="protein sequence ID" value="KAJ7716385.1"/>
    <property type="molecule type" value="Genomic_DNA"/>
</dbReference>
<evidence type="ECO:0000313" key="2">
    <source>
        <dbReference type="Proteomes" id="UP001215280"/>
    </source>
</evidence>
<reference evidence="1" key="1">
    <citation type="submission" date="2023-03" db="EMBL/GenBank/DDBJ databases">
        <title>Massive genome expansion in bonnet fungi (Mycena s.s.) driven by repeated elements and novel gene families across ecological guilds.</title>
        <authorList>
            <consortium name="Lawrence Berkeley National Laboratory"/>
            <person name="Harder C.B."/>
            <person name="Miyauchi S."/>
            <person name="Viragh M."/>
            <person name="Kuo A."/>
            <person name="Thoen E."/>
            <person name="Andreopoulos B."/>
            <person name="Lu D."/>
            <person name="Skrede I."/>
            <person name="Drula E."/>
            <person name="Henrissat B."/>
            <person name="Morin E."/>
            <person name="Kohler A."/>
            <person name="Barry K."/>
            <person name="LaButti K."/>
            <person name="Morin E."/>
            <person name="Salamov A."/>
            <person name="Lipzen A."/>
            <person name="Mereny Z."/>
            <person name="Hegedus B."/>
            <person name="Baldrian P."/>
            <person name="Stursova M."/>
            <person name="Weitz H."/>
            <person name="Taylor A."/>
            <person name="Grigoriev I.V."/>
            <person name="Nagy L.G."/>
            <person name="Martin F."/>
            <person name="Kauserud H."/>
        </authorList>
    </citation>
    <scope>NUCLEOTIDE SEQUENCE</scope>
    <source>
        <strain evidence="1">CBHHK188m</strain>
    </source>
</reference>
<keyword evidence="2" id="KW-1185">Reference proteome</keyword>
<organism evidence="1 2">
    <name type="scientific">Mycena maculata</name>
    <dbReference type="NCBI Taxonomy" id="230809"/>
    <lineage>
        <taxon>Eukaryota</taxon>
        <taxon>Fungi</taxon>
        <taxon>Dikarya</taxon>
        <taxon>Basidiomycota</taxon>
        <taxon>Agaricomycotina</taxon>
        <taxon>Agaricomycetes</taxon>
        <taxon>Agaricomycetidae</taxon>
        <taxon>Agaricales</taxon>
        <taxon>Marasmiineae</taxon>
        <taxon>Mycenaceae</taxon>
        <taxon>Mycena</taxon>
    </lineage>
</organism>
<dbReference type="PANTHER" id="PTHR38115:SF1">
    <property type="entry name" value="LIPOCALIN-LIKE DOMAIN-CONTAINING PROTEIN"/>
    <property type="match status" value="1"/>
</dbReference>
<protein>
    <submittedName>
        <fullName evidence="1">Uncharacterized protein</fullName>
    </submittedName>
</protein>
<dbReference type="PANTHER" id="PTHR38115">
    <property type="entry name" value="LIPOCALIN-LIKE DOMAIN-CONTAINING PROTEIN"/>
    <property type="match status" value="1"/>
</dbReference>
<proteinExistence type="predicted"/>
<accession>A0AAD7HAK0</accession>
<sequence length="186" mass="21084">MTLPPHFTTLDLSGRFILNTSLSDSAEQILEQQGVADAALRHAIAHGVLSFNHYTSDDGEQHIWVDQELEGRCLTADEDRALDWRERARDDPLVGPVVGRIRRVKTHALEPPFLRAGWTPDTRKYGVLNYAVYSDTKRSGRTWAVTETWGIEEIAGMRHFARHIEFTGPDGKDVERHLVYDYVGSV</sequence>
<dbReference type="InterPro" id="IPR053037">
    <property type="entry name" value="Pericyclase_pydY-like"/>
</dbReference>
<dbReference type="Proteomes" id="UP001215280">
    <property type="component" value="Unassembled WGS sequence"/>
</dbReference>
<dbReference type="AlphaFoldDB" id="A0AAD7HAK0"/>
<name>A0AAD7HAK0_9AGAR</name>